<dbReference type="Gene3D" id="3.80.10.10">
    <property type="entry name" value="Ribonuclease Inhibitor"/>
    <property type="match status" value="1"/>
</dbReference>
<evidence type="ECO:0008006" key="8">
    <source>
        <dbReference type="Google" id="ProtNLM"/>
    </source>
</evidence>
<dbReference type="InterPro" id="IPR032675">
    <property type="entry name" value="LRR_dom_sf"/>
</dbReference>
<accession>A0A814HUZ4</accession>
<protein>
    <recommendedName>
        <fullName evidence="8">Leucine-rich repeat-containing protein 63</fullName>
    </recommendedName>
</protein>
<dbReference type="Pfam" id="PF00560">
    <property type="entry name" value="LRR_1"/>
    <property type="match status" value="1"/>
</dbReference>
<dbReference type="PROSITE" id="PS51450">
    <property type="entry name" value="LRR"/>
    <property type="match status" value="2"/>
</dbReference>
<keyword evidence="1" id="KW-0433">Leucine-rich repeat</keyword>
<dbReference type="Proteomes" id="UP000677228">
    <property type="component" value="Unassembled WGS sequence"/>
</dbReference>
<evidence type="ECO:0000313" key="3">
    <source>
        <dbReference type="EMBL" id="CAF1014951.1"/>
    </source>
</evidence>
<name>A0A814HUZ4_9BILA</name>
<sequence>MKLLRRPLRPHLKPLLLTDLNRKDVLSPLSSVSSSSTSPEPSDRVNTQFIANSFFDTDENQMEKGLGAGGVTPFQSEQILADNDMNEEEASTTTTSSATTTPIKTVRRKVLKPREYTQFSLHNRQSSNLRTLNRTPKITGPPPLLSRKTRSFNDTKIKYECLTYDDYYEKENDFTFNDFILHSALPAHQPCTLERAILSRYTYKQICEMIAEKIWLEQGGKGTIHVQTLQPNIQPFQNRVPMHQLVTEMALILKDHMSELLGSQKLKMGIRTLPTWKRREGAHTEILLYEKDVNETKSISQDSNVSLNMKRDTGAEIAVLDCLIKKGTHLDLRAFALEILPDISLMYSTLIAADLAYNCFASVPKEILVCTKLEHLYLKHNPIQTIPQQLQSLQSLLYLDLSFCDLRQLSDSLFTLINLRHLDVSYNRLTKIPGAISNLKNMRQFACDGNEITYFPSSLIRMDELRLITAKNTYLLPQLWNQECSTKPQKLTELSTVQLCKINWKRMLHKIPDGAKSSLFNAQPCDTCEQLRIGNGFRSVITFQNLFGIKVLPLLFISCTSNCMKTLLDSKATLTNEDFIALLKAKHK</sequence>
<evidence type="ECO:0000313" key="7">
    <source>
        <dbReference type="Proteomes" id="UP000663829"/>
    </source>
</evidence>
<evidence type="ECO:0000313" key="6">
    <source>
        <dbReference type="EMBL" id="CAF3786471.1"/>
    </source>
</evidence>
<evidence type="ECO:0000256" key="1">
    <source>
        <dbReference type="ARBA" id="ARBA00022614"/>
    </source>
</evidence>
<evidence type="ECO:0000313" key="5">
    <source>
        <dbReference type="EMBL" id="CAF3784352.1"/>
    </source>
</evidence>
<dbReference type="OrthoDB" id="660555at2759"/>
<dbReference type="PANTHER" id="PTHR48051:SF46">
    <property type="entry name" value="LEUCINE RICH REPEAT-CONTAINING DOMAIN PROTEIN"/>
    <property type="match status" value="1"/>
</dbReference>
<dbReference type="Pfam" id="PF13855">
    <property type="entry name" value="LRR_8"/>
    <property type="match status" value="1"/>
</dbReference>
<dbReference type="SMART" id="SM00369">
    <property type="entry name" value="LRR_TYP"/>
    <property type="match status" value="3"/>
</dbReference>
<keyword evidence="7" id="KW-1185">Reference proteome</keyword>
<dbReference type="PANTHER" id="PTHR48051">
    <property type="match status" value="1"/>
</dbReference>
<proteinExistence type="predicted"/>
<dbReference type="EMBL" id="CAJOBA010006828">
    <property type="protein sequence ID" value="CAF3784352.1"/>
    <property type="molecule type" value="Genomic_DNA"/>
</dbReference>
<evidence type="ECO:0000313" key="4">
    <source>
        <dbReference type="EMBL" id="CAF1015278.1"/>
    </source>
</evidence>
<dbReference type="InterPro" id="IPR050216">
    <property type="entry name" value="LRR_domain-containing"/>
</dbReference>
<dbReference type="Proteomes" id="UP000681722">
    <property type="component" value="Unassembled WGS sequence"/>
</dbReference>
<dbReference type="Proteomes" id="UP000682733">
    <property type="component" value="Unassembled WGS sequence"/>
</dbReference>
<dbReference type="InterPro" id="IPR003591">
    <property type="entry name" value="Leu-rich_rpt_typical-subtyp"/>
</dbReference>
<dbReference type="EMBL" id="CAJNOQ010003486">
    <property type="protein sequence ID" value="CAF1014951.1"/>
    <property type="molecule type" value="Genomic_DNA"/>
</dbReference>
<dbReference type="GO" id="GO:0005737">
    <property type="term" value="C:cytoplasm"/>
    <property type="evidence" value="ECO:0007669"/>
    <property type="project" value="TreeGrafter"/>
</dbReference>
<gene>
    <name evidence="3" type="ORF">GPM918_LOCUS14468</name>
    <name evidence="4" type="ORF">OVA965_LOCUS15250</name>
    <name evidence="6" type="ORF">SRO942_LOCUS14468</name>
    <name evidence="5" type="ORF">TMI583_LOCUS15256</name>
</gene>
<organism evidence="3 7">
    <name type="scientific">Didymodactylos carnosus</name>
    <dbReference type="NCBI Taxonomy" id="1234261"/>
    <lineage>
        <taxon>Eukaryota</taxon>
        <taxon>Metazoa</taxon>
        <taxon>Spiralia</taxon>
        <taxon>Gnathifera</taxon>
        <taxon>Rotifera</taxon>
        <taxon>Eurotatoria</taxon>
        <taxon>Bdelloidea</taxon>
        <taxon>Philodinida</taxon>
        <taxon>Philodinidae</taxon>
        <taxon>Didymodactylos</taxon>
    </lineage>
</organism>
<evidence type="ECO:0000256" key="2">
    <source>
        <dbReference type="ARBA" id="ARBA00022737"/>
    </source>
</evidence>
<keyword evidence="2" id="KW-0677">Repeat</keyword>
<dbReference type="Proteomes" id="UP000663829">
    <property type="component" value="Unassembled WGS sequence"/>
</dbReference>
<dbReference type="InterPro" id="IPR001611">
    <property type="entry name" value="Leu-rich_rpt"/>
</dbReference>
<reference evidence="3" key="1">
    <citation type="submission" date="2021-02" db="EMBL/GenBank/DDBJ databases">
        <authorList>
            <person name="Nowell W R."/>
        </authorList>
    </citation>
    <scope>NUCLEOTIDE SEQUENCE</scope>
</reference>
<dbReference type="SUPFAM" id="SSF52058">
    <property type="entry name" value="L domain-like"/>
    <property type="match status" value="1"/>
</dbReference>
<dbReference type="EMBL" id="CAJNOK010006819">
    <property type="protein sequence ID" value="CAF1015278.1"/>
    <property type="molecule type" value="Genomic_DNA"/>
</dbReference>
<comment type="caution">
    <text evidence="3">The sequence shown here is derived from an EMBL/GenBank/DDBJ whole genome shotgun (WGS) entry which is preliminary data.</text>
</comment>
<dbReference type="AlphaFoldDB" id="A0A814HUZ4"/>
<dbReference type="EMBL" id="CAJOBC010003486">
    <property type="protein sequence ID" value="CAF3786471.1"/>
    <property type="molecule type" value="Genomic_DNA"/>
</dbReference>